<reference evidence="1 2" key="1">
    <citation type="journal article" date="2016" name="Nat. Commun.">
        <title>Ectomycorrhizal ecology is imprinted in the genome of the dominant symbiotic fungus Cenococcum geophilum.</title>
        <authorList>
            <consortium name="DOE Joint Genome Institute"/>
            <person name="Peter M."/>
            <person name="Kohler A."/>
            <person name="Ohm R.A."/>
            <person name="Kuo A."/>
            <person name="Krutzmann J."/>
            <person name="Morin E."/>
            <person name="Arend M."/>
            <person name="Barry K.W."/>
            <person name="Binder M."/>
            <person name="Choi C."/>
            <person name="Clum A."/>
            <person name="Copeland A."/>
            <person name="Grisel N."/>
            <person name="Haridas S."/>
            <person name="Kipfer T."/>
            <person name="LaButti K."/>
            <person name="Lindquist E."/>
            <person name="Lipzen A."/>
            <person name="Maire R."/>
            <person name="Meier B."/>
            <person name="Mihaltcheva S."/>
            <person name="Molinier V."/>
            <person name="Murat C."/>
            <person name="Poggeler S."/>
            <person name="Quandt C.A."/>
            <person name="Sperisen C."/>
            <person name="Tritt A."/>
            <person name="Tisserant E."/>
            <person name="Crous P.W."/>
            <person name="Henrissat B."/>
            <person name="Nehls U."/>
            <person name="Egli S."/>
            <person name="Spatafora J.W."/>
            <person name="Grigoriev I.V."/>
            <person name="Martin F.M."/>
        </authorList>
    </citation>
    <scope>NUCLEOTIDE SEQUENCE [LARGE SCALE GENOMIC DNA]</scope>
    <source>
        <strain evidence="1 2">1.58</strain>
    </source>
</reference>
<gene>
    <name evidence="1" type="ORF">K441DRAFT_348534</name>
</gene>
<sequence>MQEQPTAIISRSISRSTKPPGLRLTTSNGSTAASSTSTSSSSTIKPSYQERPLPGLPPPPEKSHLRSEMGTKSSKVPGEKEQKAQSPKHFFKRRPPPNSKANGSKSYLTLADTISSLKPKSKSAAAIVKGQANGENASSPSTSVQSSSVPSSYTQTRSDSTELSEGAIPTHITSQERSSTRRTTVELETPPTAELKPVLLPSPSPVPEEPLSKYGIHKPASISSTETRNPPPAASKHLRGKSSTGFDIFKGTTATLQNASTYLNTITPSPTPSPIETPKIAHVRQARSRDLDPLAKRLSLASSLNAARPPSTSAPALKLVHIKCYHQHRHFHRSGNRCAPVPCMLCYKDDHEERWTCSWCALRVCTTCRTGLERVPRRSVQKLLEMRGSVGVEVGGVGSRQDQGPGVVVWKV</sequence>
<evidence type="ECO:0000313" key="2">
    <source>
        <dbReference type="Proteomes" id="UP000250078"/>
    </source>
</evidence>
<organism evidence="1 2">
    <name type="scientific">Cenococcum geophilum 1.58</name>
    <dbReference type="NCBI Taxonomy" id="794803"/>
    <lineage>
        <taxon>Eukaryota</taxon>
        <taxon>Fungi</taxon>
        <taxon>Dikarya</taxon>
        <taxon>Ascomycota</taxon>
        <taxon>Pezizomycotina</taxon>
        <taxon>Dothideomycetes</taxon>
        <taxon>Pleosporomycetidae</taxon>
        <taxon>Gloniales</taxon>
        <taxon>Gloniaceae</taxon>
        <taxon>Cenococcum</taxon>
    </lineage>
</organism>
<name>A0ACC8EN78_9PEZI</name>
<dbReference type="EMBL" id="KV748256">
    <property type="protein sequence ID" value="OCK87707.1"/>
    <property type="molecule type" value="Genomic_DNA"/>
</dbReference>
<keyword evidence="2" id="KW-1185">Reference proteome</keyword>
<dbReference type="Proteomes" id="UP000250078">
    <property type="component" value="Unassembled WGS sequence"/>
</dbReference>
<evidence type="ECO:0000313" key="1">
    <source>
        <dbReference type="EMBL" id="OCK87707.1"/>
    </source>
</evidence>
<proteinExistence type="predicted"/>
<protein>
    <submittedName>
        <fullName evidence="1">Uncharacterized protein</fullName>
    </submittedName>
</protein>
<accession>A0ACC8EN78</accession>